<evidence type="ECO:0000313" key="3">
    <source>
        <dbReference type="Proteomes" id="UP001320272"/>
    </source>
</evidence>
<gene>
    <name evidence="2" type="ORF">HOP59_19290</name>
</gene>
<organism evidence="2 3">
    <name type="scientific">Billgrantia aerodenitrificans</name>
    <dbReference type="NCBI Taxonomy" id="2733483"/>
    <lineage>
        <taxon>Bacteria</taxon>
        <taxon>Pseudomonadati</taxon>
        <taxon>Pseudomonadota</taxon>
        <taxon>Gammaproteobacteria</taxon>
        <taxon>Oceanospirillales</taxon>
        <taxon>Halomonadaceae</taxon>
        <taxon>Billgrantia</taxon>
    </lineage>
</organism>
<dbReference type="InterPro" id="IPR012337">
    <property type="entry name" value="RNaseH-like_sf"/>
</dbReference>
<dbReference type="InterPro" id="IPR001584">
    <property type="entry name" value="Integrase_cat-core"/>
</dbReference>
<evidence type="ECO:0000259" key="1">
    <source>
        <dbReference type="Pfam" id="PF13333"/>
    </source>
</evidence>
<dbReference type="Pfam" id="PF13333">
    <property type="entry name" value="rve_2"/>
    <property type="match status" value="1"/>
</dbReference>
<proteinExistence type="predicted"/>
<sequence>MDFPPENGHPDKHGVYCWDNAVAESFFATLEWELIQESYWHTHEETRRAVFDYIEVWYNRERLHSSLGYCSPAEYEAQLALTPRVAA</sequence>
<dbReference type="PANTHER" id="PTHR46889:SF4">
    <property type="entry name" value="TRANSPOSASE INSO FOR INSERTION SEQUENCE ELEMENT IS911B-RELATED"/>
    <property type="match status" value="1"/>
</dbReference>
<feature type="domain" description="Integrase catalytic" evidence="1">
    <location>
        <begin position="24"/>
        <end position="78"/>
    </location>
</feature>
<dbReference type="PANTHER" id="PTHR46889">
    <property type="entry name" value="TRANSPOSASE INSF FOR INSERTION SEQUENCE IS3B-RELATED"/>
    <property type="match status" value="1"/>
</dbReference>
<comment type="caution">
    <text evidence="2">The sequence shown here is derived from an EMBL/GenBank/DDBJ whole genome shotgun (WGS) entry which is preliminary data.</text>
</comment>
<name>A0ABS9AXE6_9GAMM</name>
<dbReference type="InterPro" id="IPR036397">
    <property type="entry name" value="RNaseH_sf"/>
</dbReference>
<protein>
    <submittedName>
        <fullName evidence="2">IS3 family transposase</fullName>
    </submittedName>
</protein>
<dbReference type="EMBL" id="JABFTV010000011">
    <property type="protein sequence ID" value="MCE8026272.1"/>
    <property type="molecule type" value="Genomic_DNA"/>
</dbReference>
<evidence type="ECO:0000313" key="2">
    <source>
        <dbReference type="EMBL" id="MCE8026272.1"/>
    </source>
</evidence>
<accession>A0ABS9AXE6</accession>
<dbReference type="SUPFAM" id="SSF53098">
    <property type="entry name" value="Ribonuclease H-like"/>
    <property type="match status" value="1"/>
</dbReference>
<dbReference type="Gene3D" id="3.30.420.10">
    <property type="entry name" value="Ribonuclease H-like superfamily/Ribonuclease H"/>
    <property type="match status" value="1"/>
</dbReference>
<dbReference type="Proteomes" id="UP001320272">
    <property type="component" value="Unassembled WGS sequence"/>
</dbReference>
<reference evidence="2 3" key="1">
    <citation type="journal article" date="2021" name="Front. Microbiol.">
        <title>Aerobic Denitrification and Heterotrophic Sulfur Oxidation in the Genus Halomonas Revealed by Six Novel Species Characterizations and Genome-Based Analysis.</title>
        <authorList>
            <person name="Wang L."/>
            <person name="Shao Z."/>
        </authorList>
    </citation>
    <scope>NUCLEOTIDE SEQUENCE [LARGE SCALE GENOMIC DNA]</scope>
    <source>
        <strain evidence="2 3">MCCC 1A11058</strain>
    </source>
</reference>
<dbReference type="InterPro" id="IPR050900">
    <property type="entry name" value="Transposase_IS3/IS150/IS904"/>
</dbReference>
<keyword evidence="3" id="KW-1185">Reference proteome</keyword>